<organism evidence="13">
    <name type="scientific">Phrynops hilarii</name>
    <name type="common">Snake-necked turtle</name>
    <dbReference type="NCBI Taxonomy" id="8463"/>
    <lineage>
        <taxon>Eukaryota</taxon>
        <taxon>Metazoa</taxon>
        <taxon>Chordata</taxon>
        <taxon>Craniata</taxon>
        <taxon>Vertebrata</taxon>
        <taxon>Euteleostomi</taxon>
        <taxon>Archelosauria</taxon>
        <taxon>Testudinata</taxon>
        <taxon>Testudines</taxon>
        <taxon>Pleurodira</taxon>
        <taxon>Chelidae</taxon>
        <taxon>Phrynops</taxon>
    </lineage>
</organism>
<name>H2EPF9_PHRHI</name>
<dbReference type="PANTHER" id="PTHR39937">
    <property type="entry name" value="ATP SYNTHASE PROTEIN 8"/>
    <property type="match status" value="1"/>
</dbReference>
<evidence type="ECO:0000256" key="1">
    <source>
        <dbReference type="ARBA" id="ARBA00004304"/>
    </source>
</evidence>
<evidence type="ECO:0000256" key="12">
    <source>
        <dbReference type="RuleBase" id="RU003661"/>
    </source>
</evidence>
<evidence type="ECO:0000256" key="7">
    <source>
        <dbReference type="ARBA" id="ARBA00022989"/>
    </source>
</evidence>
<dbReference type="AlphaFoldDB" id="H2EPF9"/>
<evidence type="ECO:0000256" key="2">
    <source>
        <dbReference type="ARBA" id="ARBA00008892"/>
    </source>
</evidence>
<keyword evidence="7" id="KW-1133">Transmembrane helix</keyword>
<comment type="subcellular location">
    <subcellularLocation>
        <location evidence="1 12">Mitochondrion membrane</location>
        <topology evidence="1 12">Single-pass membrane protein</topology>
    </subcellularLocation>
</comment>
<dbReference type="PANTHER" id="PTHR39937:SF1">
    <property type="entry name" value="ATP SYNTHASE PROTEIN 8"/>
    <property type="match status" value="1"/>
</dbReference>
<evidence type="ECO:0000256" key="5">
    <source>
        <dbReference type="ARBA" id="ARBA00022692"/>
    </source>
</evidence>
<geneLocation type="mitochondrion" evidence="13"/>
<dbReference type="GO" id="GO:0031966">
    <property type="term" value="C:mitochondrial membrane"/>
    <property type="evidence" value="ECO:0007669"/>
    <property type="project" value="UniProtKB-SubCell"/>
</dbReference>
<gene>
    <name evidence="13" type="primary">ATP8</name>
</gene>
<evidence type="ECO:0000313" key="13">
    <source>
        <dbReference type="EMBL" id="AEX66132.1"/>
    </source>
</evidence>
<accession>H2EPF9</accession>
<evidence type="ECO:0000256" key="11">
    <source>
        <dbReference type="ARBA" id="ARBA00023310"/>
    </source>
</evidence>
<keyword evidence="10" id="KW-0472">Membrane</keyword>
<evidence type="ECO:0000256" key="9">
    <source>
        <dbReference type="ARBA" id="ARBA00023128"/>
    </source>
</evidence>
<comment type="similarity">
    <text evidence="2 12">Belongs to the ATPase protein 8 family.</text>
</comment>
<dbReference type="EMBL" id="JN999705">
    <property type="protein sequence ID" value="AEX66132.1"/>
    <property type="molecule type" value="Genomic_DNA"/>
</dbReference>
<reference evidence="13" key="1">
    <citation type="journal article" date="2012" name="Mol. Phylogenet. Evol.">
        <title>Dating cryptodiran nodes: origin and diversification of the turtle superfamily Testudinoidea.</title>
        <authorList>
            <person name="Lourenco J."/>
            <person name="Claude J."/>
            <person name="Galtier N."/>
            <person name="Chiari Y."/>
        </authorList>
    </citation>
    <scope>NUCLEOTIDE SEQUENCE</scope>
</reference>
<keyword evidence="8 12" id="KW-0406">Ion transport</keyword>
<keyword evidence="5 12" id="KW-0812">Transmembrane</keyword>
<keyword evidence="9 12" id="KW-0496">Mitochondrion</keyword>
<evidence type="ECO:0000256" key="3">
    <source>
        <dbReference type="ARBA" id="ARBA00022448"/>
    </source>
</evidence>
<dbReference type="InterPro" id="IPR050635">
    <property type="entry name" value="ATPase_protein_8"/>
</dbReference>
<dbReference type="GO" id="GO:0015986">
    <property type="term" value="P:proton motive force-driven ATP synthesis"/>
    <property type="evidence" value="ECO:0007669"/>
    <property type="project" value="InterPro"/>
</dbReference>
<sequence>MPQLNPDPWLSILGTTWLIYIMLQPKIKSHTTTNLMTNNLEKKPKKSWTWPWPWT</sequence>
<evidence type="ECO:0000256" key="8">
    <source>
        <dbReference type="ARBA" id="ARBA00023065"/>
    </source>
</evidence>
<proteinExistence type="inferred from homology"/>
<evidence type="ECO:0000256" key="10">
    <source>
        <dbReference type="ARBA" id="ARBA00023136"/>
    </source>
</evidence>
<evidence type="ECO:0000256" key="4">
    <source>
        <dbReference type="ARBA" id="ARBA00022547"/>
    </source>
</evidence>
<keyword evidence="4 12" id="KW-0138">CF(0)</keyword>
<dbReference type="Pfam" id="PF00895">
    <property type="entry name" value="ATP-synt_8"/>
    <property type="match status" value="1"/>
</dbReference>
<dbReference type="InterPro" id="IPR001421">
    <property type="entry name" value="ATP8_metazoa"/>
</dbReference>
<protein>
    <recommendedName>
        <fullName evidence="12">ATP synthase complex subunit 8</fullName>
    </recommendedName>
</protein>
<evidence type="ECO:0000256" key="6">
    <source>
        <dbReference type="ARBA" id="ARBA00022781"/>
    </source>
</evidence>
<keyword evidence="3 12" id="KW-0813">Transport</keyword>
<dbReference type="GO" id="GO:0015078">
    <property type="term" value="F:proton transmembrane transporter activity"/>
    <property type="evidence" value="ECO:0007669"/>
    <property type="project" value="InterPro"/>
</dbReference>
<dbReference type="GO" id="GO:0045259">
    <property type="term" value="C:proton-transporting ATP synthase complex"/>
    <property type="evidence" value="ECO:0007669"/>
    <property type="project" value="UniProtKB-KW"/>
</dbReference>
<keyword evidence="6 12" id="KW-0375">Hydrogen ion transport</keyword>
<keyword evidence="11" id="KW-0066">ATP synthesis</keyword>